<dbReference type="STRING" id="414703.SAMN04488125_1168"/>
<dbReference type="Gene3D" id="3.40.50.1820">
    <property type="entry name" value="alpha/beta hydrolase"/>
    <property type="match status" value="1"/>
</dbReference>
<evidence type="ECO:0000313" key="3">
    <source>
        <dbReference type="Proteomes" id="UP000198804"/>
    </source>
</evidence>
<evidence type="ECO:0000259" key="1">
    <source>
        <dbReference type="Pfam" id="PF20408"/>
    </source>
</evidence>
<sequence>MVADDGLIAFQAGASYPLDDYIEQAVTSRIPGRFVSYASILSTYQDNRHIDDIDTRIGTLRRLLEDRIDTPFVLMGRSSGARAITRLAAAPPPNLRGVVCLGYPFRNPTRPPEPERTAHLTAVAVPTLIVQGTDDVYGGAAEIGLYPLSPRIVVAFVEASHEFNLSPEAWEAVAVRIRRFIDGLP</sequence>
<accession>A0A1I4I2R8</accession>
<reference evidence="3" key="1">
    <citation type="submission" date="2016-10" db="EMBL/GenBank/DDBJ databases">
        <authorList>
            <person name="Varghese N."/>
            <person name="Submissions S."/>
        </authorList>
    </citation>
    <scope>NUCLEOTIDE SEQUENCE [LARGE SCALE GENOMIC DNA]</scope>
    <source>
        <strain evidence="3">CGMCC 1.6474</strain>
    </source>
</reference>
<feature type="domain" description="KANL3/Tex30 alpha/beta hydrolase-like" evidence="1">
    <location>
        <begin position="57"/>
        <end position="164"/>
    </location>
</feature>
<dbReference type="InterPro" id="IPR046879">
    <property type="entry name" value="KANL3/Tex30_Abhydrolase"/>
</dbReference>
<dbReference type="Proteomes" id="UP000198804">
    <property type="component" value="Unassembled WGS sequence"/>
</dbReference>
<proteinExistence type="predicted"/>
<dbReference type="PANTHER" id="PTHR13136">
    <property type="entry name" value="TESTIS DEVELOPMENT PROTEIN PRTD"/>
    <property type="match status" value="1"/>
</dbReference>
<dbReference type="InterPro" id="IPR029058">
    <property type="entry name" value="AB_hydrolase_fold"/>
</dbReference>
<dbReference type="SUPFAM" id="SSF53474">
    <property type="entry name" value="alpha/beta-Hydrolases"/>
    <property type="match status" value="1"/>
</dbReference>
<protein>
    <recommendedName>
        <fullName evidence="1">KANL3/Tex30 alpha/beta hydrolase-like domain-containing protein</fullName>
    </recommendedName>
</protein>
<evidence type="ECO:0000313" key="2">
    <source>
        <dbReference type="EMBL" id="SFL48111.1"/>
    </source>
</evidence>
<organism evidence="2 3">
    <name type="scientific">Methylorubrum salsuginis</name>
    <dbReference type="NCBI Taxonomy" id="414703"/>
    <lineage>
        <taxon>Bacteria</taxon>
        <taxon>Pseudomonadati</taxon>
        <taxon>Pseudomonadota</taxon>
        <taxon>Alphaproteobacteria</taxon>
        <taxon>Hyphomicrobiales</taxon>
        <taxon>Methylobacteriaceae</taxon>
        <taxon>Methylorubrum</taxon>
    </lineage>
</organism>
<dbReference type="Pfam" id="PF20408">
    <property type="entry name" value="Abhydrolase_11"/>
    <property type="match status" value="1"/>
</dbReference>
<keyword evidence="3" id="KW-1185">Reference proteome</keyword>
<dbReference type="AlphaFoldDB" id="A0A1I4I2R8"/>
<gene>
    <name evidence="2" type="ORF">SAMN04488125_1168</name>
</gene>
<dbReference type="InterPro" id="IPR026555">
    <property type="entry name" value="NSL3/Tex30"/>
</dbReference>
<name>A0A1I4I2R8_9HYPH</name>
<dbReference type="EMBL" id="FOSV01000016">
    <property type="protein sequence ID" value="SFL48111.1"/>
    <property type="molecule type" value="Genomic_DNA"/>
</dbReference>
<dbReference type="PANTHER" id="PTHR13136:SF11">
    <property type="entry name" value="TESTIS-EXPRESSED PROTEIN 30"/>
    <property type="match status" value="1"/>
</dbReference>